<keyword evidence="2" id="KW-0808">Transferase</keyword>
<keyword evidence="2" id="KW-0012">Acyltransferase</keyword>
<dbReference type="Gene3D" id="3.40.630.80">
    <property type="match status" value="1"/>
</dbReference>
<proteinExistence type="predicted"/>
<dbReference type="PROSITE" id="PS51186">
    <property type="entry name" value="GNAT"/>
    <property type="match status" value="1"/>
</dbReference>
<reference evidence="2" key="1">
    <citation type="submission" date="2024-05" db="EMBL/GenBank/DDBJ databases">
        <title>Pontimicrobium maritimus sp. nov., isolated form sea water.</title>
        <authorList>
            <person name="Muhammad N."/>
            <person name="Vuong T.Q."/>
            <person name="Han H.L."/>
            <person name="Kim S.-G."/>
        </authorList>
    </citation>
    <scope>NUCLEOTIDE SEQUENCE</scope>
    <source>
        <strain evidence="2">SW4</strain>
    </source>
</reference>
<dbReference type="EMBL" id="CP157199">
    <property type="protein sequence ID" value="XBG62455.1"/>
    <property type="molecule type" value="Genomic_DNA"/>
</dbReference>
<feature type="domain" description="N-acetyltransferase" evidence="1">
    <location>
        <begin position="131"/>
        <end position="261"/>
    </location>
</feature>
<dbReference type="InterPro" id="IPR040579">
    <property type="entry name" value="Acetyltransf_19"/>
</dbReference>
<sequence>MNFIKTDDSKTINEFRKALYKTFVAPLDSMWQDLYIASSQAYLIKKDNKHIGYCCIDSNAALLQVFVTNENRCLMQTIVRELIDSKHISSASLSAIEPVSFNACLFHSASMKTNTFCYEYSNRPLNDKNSLNVELVTPEYSNAIRSYYKEHVGFDDTFGYVDNLVSRNELYMSLENDKIIATGECRLSDTQSNYADVGVSVNKEHRKKGLATKMLQQMALKAIEQDRHPICSTTIDNVGSQKAIERAGFYCSNIIFDMKFN</sequence>
<dbReference type="GO" id="GO:0016747">
    <property type="term" value="F:acyltransferase activity, transferring groups other than amino-acyl groups"/>
    <property type="evidence" value="ECO:0007669"/>
    <property type="project" value="InterPro"/>
</dbReference>
<evidence type="ECO:0000259" key="1">
    <source>
        <dbReference type="PROSITE" id="PS51186"/>
    </source>
</evidence>
<dbReference type="Pfam" id="PF00583">
    <property type="entry name" value="Acetyltransf_1"/>
    <property type="match status" value="1"/>
</dbReference>
<name>A0AAU7BW07_9FLAO</name>
<dbReference type="RefSeq" id="WP_347925686.1">
    <property type="nucleotide sequence ID" value="NZ_CP157199.1"/>
</dbReference>
<dbReference type="AlphaFoldDB" id="A0AAU7BW07"/>
<evidence type="ECO:0000313" key="2">
    <source>
        <dbReference type="EMBL" id="XBG62455.1"/>
    </source>
</evidence>
<gene>
    <name evidence="2" type="ORF">ABGB03_06000</name>
</gene>
<protein>
    <submittedName>
        <fullName evidence="2">GNAT family N-acetyltransferase</fullName>
        <ecNumber evidence="2">2.3.1.-</ecNumber>
    </submittedName>
</protein>
<dbReference type="InterPro" id="IPR000182">
    <property type="entry name" value="GNAT_dom"/>
</dbReference>
<dbReference type="EC" id="2.3.1.-" evidence="2"/>
<dbReference type="CDD" id="cd04301">
    <property type="entry name" value="NAT_SF"/>
    <property type="match status" value="1"/>
</dbReference>
<dbReference type="InterPro" id="IPR016181">
    <property type="entry name" value="Acyl_CoA_acyltransferase"/>
</dbReference>
<dbReference type="Pfam" id="PF18015">
    <property type="entry name" value="Acetyltransf_19"/>
    <property type="match status" value="1"/>
</dbReference>
<accession>A0AAU7BW07</accession>
<dbReference type="SUPFAM" id="SSF55729">
    <property type="entry name" value="Acyl-CoA N-acyltransferases (Nat)"/>
    <property type="match status" value="1"/>
</dbReference>
<dbReference type="Gene3D" id="3.40.630.30">
    <property type="match status" value="1"/>
</dbReference>
<organism evidence="2">
    <name type="scientific">Pontimicrobium sp. SW4</name>
    <dbReference type="NCBI Taxonomy" id="3153519"/>
    <lineage>
        <taxon>Bacteria</taxon>
        <taxon>Pseudomonadati</taxon>
        <taxon>Bacteroidota</taxon>
        <taxon>Flavobacteriia</taxon>
        <taxon>Flavobacteriales</taxon>
        <taxon>Flavobacteriaceae</taxon>
        <taxon>Pontimicrobium</taxon>
    </lineage>
</organism>